<evidence type="ECO:0000313" key="3">
    <source>
        <dbReference type="Proteomes" id="UP001488838"/>
    </source>
</evidence>
<protein>
    <submittedName>
        <fullName evidence="2">Uncharacterized protein</fullName>
    </submittedName>
</protein>
<dbReference type="Proteomes" id="UP001488838">
    <property type="component" value="Unassembled WGS sequence"/>
</dbReference>
<evidence type="ECO:0000313" key="2">
    <source>
        <dbReference type="EMBL" id="KAK7813750.1"/>
    </source>
</evidence>
<proteinExistence type="predicted"/>
<reference evidence="2 3" key="1">
    <citation type="journal article" date="2023" name="bioRxiv">
        <title>Conserved and derived expression patterns and positive selection on dental genes reveal complex evolutionary context of ever-growing rodent molars.</title>
        <authorList>
            <person name="Calamari Z.T."/>
            <person name="Song A."/>
            <person name="Cohen E."/>
            <person name="Akter M."/>
            <person name="Roy R.D."/>
            <person name="Hallikas O."/>
            <person name="Christensen M.M."/>
            <person name="Li P."/>
            <person name="Marangoni P."/>
            <person name="Jernvall J."/>
            <person name="Klein O.D."/>
        </authorList>
    </citation>
    <scope>NUCLEOTIDE SEQUENCE [LARGE SCALE GENOMIC DNA]</scope>
    <source>
        <strain evidence="2">V071</strain>
    </source>
</reference>
<name>A0AAW0IGX4_MYOGA</name>
<keyword evidence="3" id="KW-1185">Reference proteome</keyword>
<evidence type="ECO:0000256" key="1">
    <source>
        <dbReference type="SAM" id="MobiDB-lite"/>
    </source>
</evidence>
<feature type="region of interest" description="Disordered" evidence="1">
    <location>
        <begin position="1"/>
        <end position="39"/>
    </location>
</feature>
<accession>A0AAW0IGX4</accession>
<dbReference type="EMBL" id="JBBHLL010000132">
    <property type="protein sequence ID" value="KAK7813750.1"/>
    <property type="molecule type" value="Genomic_DNA"/>
</dbReference>
<feature type="region of interest" description="Disordered" evidence="1">
    <location>
        <begin position="104"/>
        <end position="125"/>
    </location>
</feature>
<organism evidence="2 3">
    <name type="scientific">Myodes glareolus</name>
    <name type="common">Bank vole</name>
    <name type="synonym">Clethrionomys glareolus</name>
    <dbReference type="NCBI Taxonomy" id="447135"/>
    <lineage>
        <taxon>Eukaryota</taxon>
        <taxon>Metazoa</taxon>
        <taxon>Chordata</taxon>
        <taxon>Craniata</taxon>
        <taxon>Vertebrata</taxon>
        <taxon>Euteleostomi</taxon>
        <taxon>Mammalia</taxon>
        <taxon>Eutheria</taxon>
        <taxon>Euarchontoglires</taxon>
        <taxon>Glires</taxon>
        <taxon>Rodentia</taxon>
        <taxon>Myomorpha</taxon>
        <taxon>Muroidea</taxon>
        <taxon>Cricetidae</taxon>
        <taxon>Arvicolinae</taxon>
        <taxon>Myodes</taxon>
    </lineage>
</organism>
<gene>
    <name evidence="2" type="ORF">U0070_001456</name>
</gene>
<dbReference type="AlphaFoldDB" id="A0AAW0IGX4"/>
<comment type="caution">
    <text evidence="2">The sequence shown here is derived from an EMBL/GenBank/DDBJ whole genome shotgun (WGS) entry which is preliminary data.</text>
</comment>
<sequence length="125" mass="13481">MGVGEGQAGSQPAAPWSAAPGRALGEREGSNGSGNWELLPCGGRRGRRFALIPQRFVPRPCREPGVWVTEKKVTFMKITNHTITPASSQKKGKKVYFLKPSSKTSNSTLNLKSPALHPITEIPSD</sequence>